<gene>
    <name evidence="1" type="ORF">JM93_01704</name>
</gene>
<reference evidence="1 2" key="1">
    <citation type="submission" date="2019-07" db="EMBL/GenBank/DDBJ databases">
        <title>Genomic Encyclopedia of Archaeal and Bacterial Type Strains, Phase II (KMG-II): from individual species to whole genera.</title>
        <authorList>
            <person name="Goeker M."/>
        </authorList>
    </citation>
    <scope>NUCLEOTIDE SEQUENCE [LARGE SCALE GENOMIC DNA]</scope>
    <source>
        <strain evidence="1 2">ATCC BAA-252</strain>
    </source>
</reference>
<sequence length="79" mass="8671">MIIYNQAIFYDVLGAIFKVRQSAGAYVSDKAGAFCTFIPANNLKPAHRLFFLPSAPIRTDITPDSKLAAGLWHKGIIAF</sequence>
<protein>
    <submittedName>
        <fullName evidence="1">Uncharacterized protein</fullName>
    </submittedName>
</protein>
<evidence type="ECO:0000313" key="2">
    <source>
        <dbReference type="Proteomes" id="UP000320593"/>
    </source>
</evidence>
<proteinExistence type="predicted"/>
<organism evidence="1 2">
    <name type="scientific">Roseibium hamelinense</name>
    <dbReference type="NCBI Taxonomy" id="150831"/>
    <lineage>
        <taxon>Bacteria</taxon>
        <taxon>Pseudomonadati</taxon>
        <taxon>Pseudomonadota</taxon>
        <taxon>Alphaproteobacteria</taxon>
        <taxon>Hyphomicrobiales</taxon>
        <taxon>Stappiaceae</taxon>
        <taxon>Roseibium</taxon>
    </lineage>
</organism>
<evidence type="ECO:0000313" key="1">
    <source>
        <dbReference type="EMBL" id="TWI89501.1"/>
    </source>
</evidence>
<name>A0A562T7D1_9HYPH</name>
<dbReference type="Proteomes" id="UP000320593">
    <property type="component" value="Unassembled WGS sequence"/>
</dbReference>
<dbReference type="AlphaFoldDB" id="A0A562T7D1"/>
<comment type="caution">
    <text evidence="1">The sequence shown here is derived from an EMBL/GenBank/DDBJ whole genome shotgun (WGS) entry which is preliminary data.</text>
</comment>
<accession>A0A562T7D1</accession>
<dbReference type="EMBL" id="VLLF01000003">
    <property type="protein sequence ID" value="TWI89501.1"/>
    <property type="molecule type" value="Genomic_DNA"/>
</dbReference>
<keyword evidence="2" id="KW-1185">Reference proteome</keyword>